<reference evidence="1" key="1">
    <citation type="submission" date="2022-06" db="EMBL/GenBank/DDBJ databases">
        <title>Phylogenomic reconstructions and comparative analyses of Kickxellomycotina fungi.</title>
        <authorList>
            <person name="Reynolds N.K."/>
            <person name="Stajich J.E."/>
            <person name="Barry K."/>
            <person name="Grigoriev I.V."/>
            <person name="Crous P."/>
            <person name="Smith M.E."/>
        </authorList>
    </citation>
    <scope>NUCLEOTIDE SEQUENCE</scope>
    <source>
        <strain evidence="1">RSA 2271</strain>
    </source>
</reference>
<evidence type="ECO:0000313" key="2">
    <source>
        <dbReference type="Proteomes" id="UP001145114"/>
    </source>
</evidence>
<comment type="caution">
    <text evidence="1">The sequence shown here is derived from an EMBL/GenBank/DDBJ whole genome shotgun (WGS) entry which is preliminary data.</text>
</comment>
<proteinExistence type="predicted"/>
<evidence type="ECO:0000313" key="1">
    <source>
        <dbReference type="EMBL" id="KAJ1675165.1"/>
    </source>
</evidence>
<gene>
    <name evidence="1" type="primary">VPS45_1</name>
    <name evidence="1" type="ORF">EV182_001802</name>
</gene>
<dbReference type="Proteomes" id="UP001145114">
    <property type="component" value="Unassembled WGS sequence"/>
</dbReference>
<keyword evidence="2" id="KW-1185">Reference proteome</keyword>
<sequence>MCLWGRRWQYLIQREKTLFDFKPPLQTSASPLLLVLDRRNDPVTPLLLQWTYHAMVHELVGISNGLVDLSHAPGTNPETKQIVLSAHQDAFFNQSQYFNFGELGESIRDYVNSYQSKSQSQQKIESIADMKQFVESYPEFRKLSGNVTKHVTLVGELSRLVSDNHLLTVSELEQSLACNEQHKSDLEQLKALIANPAITPVYKVRCVILYALRYEKFTQTILELKQLLARNGVDGSMISYNIARLSKQVVDSILRFGGRNMRQGDLFENNNFFTRGINAIKGLKGVENVYTQHKPLLSQILDMFVQGRDPNKMSQLYPVVSKVPQYPSEHGPGPSDVGVTGRSYREIIVFIVGGVTLEEEAAVAKLNANPPIPGLNVIIGGTNLHNSASFLDEISTAFFA</sequence>
<protein>
    <submittedName>
        <fullName evidence="1">Vacuolar protein sorting-associated protein 45</fullName>
    </submittedName>
</protein>
<organism evidence="1 2">
    <name type="scientific">Spiromyces aspiralis</name>
    <dbReference type="NCBI Taxonomy" id="68401"/>
    <lineage>
        <taxon>Eukaryota</taxon>
        <taxon>Fungi</taxon>
        <taxon>Fungi incertae sedis</taxon>
        <taxon>Zoopagomycota</taxon>
        <taxon>Kickxellomycotina</taxon>
        <taxon>Kickxellomycetes</taxon>
        <taxon>Kickxellales</taxon>
        <taxon>Kickxellaceae</taxon>
        <taxon>Spiromyces</taxon>
    </lineage>
</organism>
<dbReference type="EMBL" id="JAMZIH010005449">
    <property type="protein sequence ID" value="KAJ1675165.1"/>
    <property type="molecule type" value="Genomic_DNA"/>
</dbReference>
<accession>A0ACC1HGL1</accession>
<name>A0ACC1HGL1_9FUNG</name>